<keyword evidence="2" id="KW-1133">Transmembrane helix</keyword>
<keyword evidence="2" id="KW-0812">Transmembrane</keyword>
<dbReference type="EMBL" id="BMMX01000016">
    <property type="protein sequence ID" value="GGK99425.1"/>
    <property type="molecule type" value="Genomic_DNA"/>
</dbReference>
<dbReference type="InterPro" id="IPR012347">
    <property type="entry name" value="Ferritin-like"/>
</dbReference>
<proteinExistence type="predicted"/>
<sequence>MAVSTEHDTAAPGTETTDETATTGTGRRFGLGWLLGTLAFGLVVGLAAGLLVPRLQTPGDDSPEAGFLRDMSTHHSQAVAMSMIAHANSQDPAIVTLAGDIGLTQQAQIAYMQSWLRDWNLSPTGSQEPMAWMPGSAGSVVNGLMPGMATPDQMAKLREATGRDLDIQFLTLMRAHHLGGIHMDEGVLDLSTEDDVTWLAKGQIAAQQSEISRIDDLLKQLQTT</sequence>
<feature type="domain" description="DUF305" evidence="3">
    <location>
        <begin position="64"/>
        <end position="218"/>
    </location>
</feature>
<dbReference type="RefSeq" id="WP_189080501.1">
    <property type="nucleotide sequence ID" value="NZ_BMMX01000016.1"/>
</dbReference>
<accession>A0A8J3FP97</accession>
<dbReference type="Proteomes" id="UP000656042">
    <property type="component" value="Unassembled WGS sequence"/>
</dbReference>
<keyword evidence="5" id="KW-1185">Reference proteome</keyword>
<evidence type="ECO:0000256" key="1">
    <source>
        <dbReference type="SAM" id="MobiDB-lite"/>
    </source>
</evidence>
<dbReference type="Gene3D" id="1.20.1260.10">
    <property type="match status" value="1"/>
</dbReference>
<dbReference type="AlphaFoldDB" id="A0A8J3FP97"/>
<evidence type="ECO:0000313" key="5">
    <source>
        <dbReference type="Proteomes" id="UP000656042"/>
    </source>
</evidence>
<reference evidence="4" key="1">
    <citation type="journal article" date="2014" name="Int. J. Syst. Evol. Microbiol.">
        <title>Complete genome sequence of Corynebacterium casei LMG S-19264T (=DSM 44701T), isolated from a smear-ripened cheese.</title>
        <authorList>
            <consortium name="US DOE Joint Genome Institute (JGI-PGF)"/>
            <person name="Walter F."/>
            <person name="Albersmeier A."/>
            <person name="Kalinowski J."/>
            <person name="Ruckert C."/>
        </authorList>
    </citation>
    <scope>NUCLEOTIDE SEQUENCE</scope>
    <source>
        <strain evidence="4">CGMCC 4.7299</strain>
    </source>
</reference>
<evidence type="ECO:0000256" key="2">
    <source>
        <dbReference type="SAM" id="Phobius"/>
    </source>
</evidence>
<evidence type="ECO:0000259" key="3">
    <source>
        <dbReference type="Pfam" id="PF03713"/>
    </source>
</evidence>
<organism evidence="4 5">
    <name type="scientific">Mangrovihabitans endophyticus</name>
    <dbReference type="NCBI Taxonomy" id="1751298"/>
    <lineage>
        <taxon>Bacteria</taxon>
        <taxon>Bacillati</taxon>
        <taxon>Actinomycetota</taxon>
        <taxon>Actinomycetes</taxon>
        <taxon>Micromonosporales</taxon>
        <taxon>Micromonosporaceae</taxon>
        <taxon>Mangrovihabitans</taxon>
    </lineage>
</organism>
<keyword evidence="2" id="KW-0472">Membrane</keyword>
<gene>
    <name evidence="4" type="ORF">GCM10012284_37310</name>
</gene>
<comment type="caution">
    <text evidence="4">The sequence shown here is derived from an EMBL/GenBank/DDBJ whole genome shotgun (WGS) entry which is preliminary data.</text>
</comment>
<reference evidence="4" key="2">
    <citation type="submission" date="2020-09" db="EMBL/GenBank/DDBJ databases">
        <authorList>
            <person name="Sun Q."/>
            <person name="Zhou Y."/>
        </authorList>
    </citation>
    <scope>NUCLEOTIDE SEQUENCE</scope>
    <source>
        <strain evidence="4">CGMCC 4.7299</strain>
    </source>
</reference>
<dbReference type="PANTHER" id="PTHR36933:SF1">
    <property type="entry name" value="SLL0788 PROTEIN"/>
    <property type="match status" value="1"/>
</dbReference>
<feature type="region of interest" description="Disordered" evidence="1">
    <location>
        <begin position="1"/>
        <end position="23"/>
    </location>
</feature>
<feature type="compositionally biased region" description="Low complexity" evidence="1">
    <location>
        <begin position="10"/>
        <end position="23"/>
    </location>
</feature>
<feature type="transmembrane region" description="Helical" evidence="2">
    <location>
        <begin position="31"/>
        <end position="52"/>
    </location>
</feature>
<evidence type="ECO:0000313" key="4">
    <source>
        <dbReference type="EMBL" id="GGK99425.1"/>
    </source>
</evidence>
<dbReference type="InterPro" id="IPR005183">
    <property type="entry name" value="DUF305_CopM-like"/>
</dbReference>
<name>A0A8J3FP97_9ACTN</name>
<dbReference type="PANTHER" id="PTHR36933">
    <property type="entry name" value="SLL0788 PROTEIN"/>
    <property type="match status" value="1"/>
</dbReference>
<dbReference type="Pfam" id="PF03713">
    <property type="entry name" value="DUF305"/>
    <property type="match status" value="1"/>
</dbReference>
<protein>
    <submittedName>
        <fullName evidence="4">DUF305 domain-containing protein</fullName>
    </submittedName>
</protein>